<keyword evidence="3" id="KW-1185">Reference proteome</keyword>
<feature type="transmembrane region" description="Helical" evidence="1">
    <location>
        <begin position="94"/>
        <end position="120"/>
    </location>
</feature>
<feature type="transmembrane region" description="Helical" evidence="1">
    <location>
        <begin position="235"/>
        <end position="262"/>
    </location>
</feature>
<dbReference type="EMBL" id="BMOB01000004">
    <property type="protein sequence ID" value="GGI84342.1"/>
    <property type="molecule type" value="Genomic_DNA"/>
</dbReference>
<name>A0A917JSB8_9GAMM</name>
<feature type="transmembrane region" description="Helical" evidence="1">
    <location>
        <begin position="126"/>
        <end position="146"/>
    </location>
</feature>
<keyword evidence="1" id="KW-0472">Membrane</keyword>
<keyword evidence="1" id="KW-0812">Transmembrane</keyword>
<evidence type="ECO:0008006" key="4">
    <source>
        <dbReference type="Google" id="ProtNLM"/>
    </source>
</evidence>
<evidence type="ECO:0000313" key="2">
    <source>
        <dbReference type="EMBL" id="GGI84342.1"/>
    </source>
</evidence>
<reference evidence="2" key="2">
    <citation type="submission" date="2020-09" db="EMBL/GenBank/DDBJ databases">
        <authorList>
            <person name="Sun Q."/>
            <person name="Ohkuma M."/>
        </authorList>
    </citation>
    <scope>NUCLEOTIDE SEQUENCE</scope>
    <source>
        <strain evidence="2">JCM 13919</strain>
    </source>
</reference>
<reference evidence="2" key="1">
    <citation type="journal article" date="2014" name="Int. J. Syst. Evol. Microbiol.">
        <title>Complete genome sequence of Corynebacterium casei LMG S-19264T (=DSM 44701T), isolated from a smear-ripened cheese.</title>
        <authorList>
            <consortium name="US DOE Joint Genome Institute (JGI-PGF)"/>
            <person name="Walter F."/>
            <person name="Albersmeier A."/>
            <person name="Kalinowski J."/>
            <person name="Ruckert C."/>
        </authorList>
    </citation>
    <scope>NUCLEOTIDE SEQUENCE</scope>
    <source>
        <strain evidence="2">JCM 13919</strain>
    </source>
</reference>
<dbReference type="RefSeq" id="WP_131776547.1">
    <property type="nucleotide sequence ID" value="NZ_BMOB01000004.1"/>
</dbReference>
<feature type="transmembrane region" description="Helical" evidence="1">
    <location>
        <begin position="274"/>
        <end position="292"/>
    </location>
</feature>
<evidence type="ECO:0000256" key="1">
    <source>
        <dbReference type="SAM" id="Phobius"/>
    </source>
</evidence>
<sequence>MHTTLSLSPKSQALLSQMTGLIQDETLLRWQKNPEAVERRELITWLNQTIPSDKSTRFLIESFFTSLLQDLRQSFSHEPLTPQPKQPWYRKATFFGLAIAGTLLAICEGFDGVASLFGLLPAISPLFLIGAGVVFSILSVAVFYGFDLAGISDNLGVKFKQTPKLLDVLLEQTAEIKKLRKYIDSHFHKAKTAEELDEMRMMIRMLRGRYEALQGAREEYQRSLNNPVINTTKSVVGVLTGVLFFSGGFFTGQSLGIAIAGLMGVSAAVTFPPILILSVLAGLAAFSLYWYLEKPGVENLVSDWFGLNKEKIEQFSDENEVAKQLQKLDVLEEKLPKLPKVQPFDAPDRLARSEKKGLAESEQKEGLYHSNGLFRPRLTRSRSENNLGYLHSQMLTIDRT</sequence>
<gene>
    <name evidence="2" type="ORF">GCM10007966_11280</name>
</gene>
<dbReference type="OrthoDB" id="5653038at2"/>
<proteinExistence type="predicted"/>
<protein>
    <recommendedName>
        <fullName evidence="4">Coiled-coil protein</fullName>
    </recommendedName>
</protein>
<accession>A0A917JSB8</accession>
<dbReference type="AlphaFoldDB" id="A0A917JSB8"/>
<keyword evidence="1" id="KW-1133">Transmembrane helix</keyword>
<evidence type="ECO:0000313" key="3">
    <source>
        <dbReference type="Proteomes" id="UP000630149"/>
    </source>
</evidence>
<organism evidence="2 3">
    <name type="scientific">Legionella impletisoli</name>
    <dbReference type="NCBI Taxonomy" id="343510"/>
    <lineage>
        <taxon>Bacteria</taxon>
        <taxon>Pseudomonadati</taxon>
        <taxon>Pseudomonadota</taxon>
        <taxon>Gammaproteobacteria</taxon>
        <taxon>Legionellales</taxon>
        <taxon>Legionellaceae</taxon>
        <taxon>Legionella</taxon>
    </lineage>
</organism>
<comment type="caution">
    <text evidence="2">The sequence shown here is derived from an EMBL/GenBank/DDBJ whole genome shotgun (WGS) entry which is preliminary data.</text>
</comment>
<dbReference type="Proteomes" id="UP000630149">
    <property type="component" value="Unassembled WGS sequence"/>
</dbReference>